<evidence type="ECO:0000256" key="2">
    <source>
        <dbReference type="ARBA" id="ARBA00023136"/>
    </source>
</evidence>
<dbReference type="InterPro" id="IPR018660">
    <property type="entry name" value="MliC"/>
</dbReference>
<proteinExistence type="predicted"/>
<dbReference type="InterPro" id="IPR039366">
    <property type="entry name" value="Pilotin"/>
</dbReference>
<keyword evidence="2" id="KW-0472">Membrane</keyword>
<sequence length="339" mass="37343">MHSVRLAPLALLSVLTLGACSDEPPVTDREDQEQATLSGNLNYRQRIALPDDARVTIMLQDVSLADAPADTLAEQSFATEGKQVPLPFSLSYDPAAIDEAHRYAVRGEIRDGRGALLWTTAEHHGVLTQGQPKEQVEILLQQVAADSAGPLTVLYRCRPEQGEPFEFVAQYHDGRLGLWLPDNFGLPYQELPQVVSASGARYENDQALVWSKGGTALLEVAGQSYSDCTEDRAAGLREDARLRGVTLRATGNEPGWLLEVSEGRQIRFSYNYGENQLLLPDPETLADDAGYRAASTDHRLEVEVRHESCQDDMSGEAFPYRVTVTLDDQPYRGCGSRLD</sequence>
<evidence type="ECO:0000256" key="1">
    <source>
        <dbReference type="ARBA" id="ARBA00022729"/>
    </source>
</evidence>
<evidence type="ECO:0000313" key="7">
    <source>
        <dbReference type="EMBL" id="PSJ43812.1"/>
    </source>
</evidence>
<dbReference type="EMBL" id="PXYG01000008">
    <property type="protein sequence ID" value="PSJ43812.1"/>
    <property type="molecule type" value="Genomic_DNA"/>
</dbReference>
<dbReference type="InterPro" id="IPR053196">
    <property type="entry name" value="Lipoprotein_YbaY-like"/>
</dbReference>
<accession>A0A2P7R0R5</accession>
<dbReference type="AlphaFoldDB" id="A0A2P7R0R5"/>
<reference evidence="7 8" key="1">
    <citation type="submission" date="2018-03" db="EMBL/GenBank/DDBJ databases">
        <title>The draft genome of Zobellella sp. 59N8.</title>
        <authorList>
            <person name="Liu L."/>
            <person name="Li L."/>
            <person name="Zhang X."/>
            <person name="Liang L."/>
            <person name="Wang T."/>
        </authorList>
    </citation>
    <scope>NUCLEOTIDE SEQUENCE [LARGE SCALE GENOMIC DNA]</scope>
    <source>
        <strain evidence="7 8">59N8</strain>
    </source>
</reference>
<dbReference type="Pfam" id="PF09619">
    <property type="entry name" value="YscW"/>
    <property type="match status" value="1"/>
</dbReference>
<dbReference type="SUPFAM" id="SSF141488">
    <property type="entry name" value="YdhA-like"/>
    <property type="match status" value="1"/>
</dbReference>
<dbReference type="Proteomes" id="UP000240243">
    <property type="component" value="Unassembled WGS sequence"/>
</dbReference>
<comment type="caution">
    <text evidence="7">The sequence shown here is derived from an EMBL/GenBank/DDBJ whole genome shotgun (WGS) entry which is preliminary data.</text>
</comment>
<organism evidence="7 8">
    <name type="scientific">Zobellella endophytica</name>
    <dbReference type="NCBI Taxonomy" id="2116700"/>
    <lineage>
        <taxon>Bacteria</taxon>
        <taxon>Pseudomonadati</taxon>
        <taxon>Pseudomonadota</taxon>
        <taxon>Gammaproteobacteria</taxon>
        <taxon>Aeromonadales</taxon>
        <taxon>Aeromonadaceae</taxon>
        <taxon>Zobellella</taxon>
    </lineage>
</organism>
<dbReference type="OrthoDB" id="5348860at2"/>
<evidence type="ECO:0000259" key="6">
    <source>
        <dbReference type="Pfam" id="PF09864"/>
    </source>
</evidence>
<feature type="chain" id="PRO_5015200558" description="C-type lysozyme inhibitor domain-containing protein" evidence="5">
    <location>
        <begin position="22"/>
        <end position="339"/>
    </location>
</feature>
<keyword evidence="1 5" id="KW-0732">Signal</keyword>
<gene>
    <name evidence="7" type="ORF">C7H85_16345</name>
</gene>
<keyword evidence="4" id="KW-0449">Lipoprotein</keyword>
<dbReference type="PANTHER" id="PTHR38013:SF1">
    <property type="entry name" value="GLYCOPROTEIN_POLYSACCHARIDE METABOLISM"/>
    <property type="match status" value="1"/>
</dbReference>
<evidence type="ECO:0000256" key="3">
    <source>
        <dbReference type="ARBA" id="ARBA00023139"/>
    </source>
</evidence>
<dbReference type="PROSITE" id="PS51257">
    <property type="entry name" value="PROKAR_LIPOPROTEIN"/>
    <property type="match status" value="1"/>
</dbReference>
<name>A0A2P7R0R5_9GAMM</name>
<dbReference type="InterPro" id="IPR036328">
    <property type="entry name" value="MliC_sf"/>
</dbReference>
<dbReference type="PANTHER" id="PTHR38013">
    <property type="entry name" value="GLYCOPROTEIN/POLYSACCHARIDE METABOLISM"/>
    <property type="match status" value="1"/>
</dbReference>
<keyword evidence="8" id="KW-1185">Reference proteome</keyword>
<feature type="domain" description="C-type lysozyme inhibitor" evidence="6">
    <location>
        <begin position="190"/>
        <end position="224"/>
    </location>
</feature>
<dbReference type="Gene3D" id="2.40.128.200">
    <property type="match status" value="1"/>
</dbReference>
<protein>
    <recommendedName>
        <fullName evidence="6">C-type lysozyme inhibitor domain-containing protein</fullName>
    </recommendedName>
</protein>
<evidence type="ECO:0000256" key="5">
    <source>
        <dbReference type="SAM" id="SignalP"/>
    </source>
</evidence>
<feature type="signal peptide" evidence="5">
    <location>
        <begin position="1"/>
        <end position="21"/>
    </location>
</feature>
<keyword evidence="3" id="KW-0564">Palmitate</keyword>
<dbReference type="RefSeq" id="WP_106730767.1">
    <property type="nucleotide sequence ID" value="NZ_PXYG01000008.1"/>
</dbReference>
<dbReference type="Pfam" id="PF09864">
    <property type="entry name" value="MliC"/>
    <property type="match status" value="1"/>
</dbReference>
<evidence type="ECO:0000313" key="8">
    <source>
        <dbReference type="Proteomes" id="UP000240243"/>
    </source>
</evidence>
<evidence type="ECO:0000256" key="4">
    <source>
        <dbReference type="ARBA" id="ARBA00023288"/>
    </source>
</evidence>